<proteinExistence type="inferred from homology"/>
<dbReference type="EMBL" id="JAUSTY010000011">
    <property type="protein sequence ID" value="MDQ0166911.1"/>
    <property type="molecule type" value="Genomic_DNA"/>
</dbReference>
<dbReference type="Pfam" id="PF02347">
    <property type="entry name" value="GDC-P"/>
    <property type="match status" value="1"/>
</dbReference>
<evidence type="ECO:0000259" key="8">
    <source>
        <dbReference type="Pfam" id="PF21478"/>
    </source>
</evidence>
<dbReference type="PANTHER" id="PTHR11773">
    <property type="entry name" value="GLYCINE DEHYDROGENASE, DECARBOXYLATING"/>
    <property type="match status" value="1"/>
</dbReference>
<dbReference type="Proteomes" id="UP001235840">
    <property type="component" value="Unassembled WGS sequence"/>
</dbReference>
<comment type="cofactor">
    <cofactor evidence="1 6">
        <name>pyridoxal 5'-phosphate</name>
        <dbReference type="ChEBI" id="CHEBI:597326"/>
    </cofactor>
</comment>
<dbReference type="InterPro" id="IPR020581">
    <property type="entry name" value="GDC_P"/>
</dbReference>
<evidence type="ECO:0000256" key="4">
    <source>
        <dbReference type="ARBA" id="ARBA00023002"/>
    </source>
</evidence>
<dbReference type="Pfam" id="PF21478">
    <property type="entry name" value="GcvP2_C"/>
    <property type="match status" value="1"/>
</dbReference>
<dbReference type="NCBIfam" id="NF003346">
    <property type="entry name" value="PRK04366.1"/>
    <property type="match status" value="1"/>
</dbReference>
<evidence type="ECO:0000256" key="2">
    <source>
        <dbReference type="ARBA" id="ARBA00003788"/>
    </source>
</evidence>
<keyword evidence="10" id="KW-1185">Reference proteome</keyword>
<keyword evidence="4 6" id="KW-0560">Oxidoreductase</keyword>
<comment type="catalytic activity">
    <reaction evidence="5 6">
        <text>N(6)-[(R)-lipoyl]-L-lysyl-[glycine-cleavage complex H protein] + glycine + H(+) = N(6)-[(R)-S(8)-aminomethyldihydrolipoyl]-L-lysyl-[glycine-cleavage complex H protein] + CO2</text>
        <dbReference type="Rhea" id="RHEA:24304"/>
        <dbReference type="Rhea" id="RHEA-COMP:10494"/>
        <dbReference type="Rhea" id="RHEA-COMP:10495"/>
        <dbReference type="ChEBI" id="CHEBI:15378"/>
        <dbReference type="ChEBI" id="CHEBI:16526"/>
        <dbReference type="ChEBI" id="CHEBI:57305"/>
        <dbReference type="ChEBI" id="CHEBI:83099"/>
        <dbReference type="ChEBI" id="CHEBI:83143"/>
        <dbReference type="EC" id="1.4.4.2"/>
    </reaction>
</comment>
<comment type="similarity">
    <text evidence="6">Belongs to the GcvP family. C-terminal subunit subfamily.</text>
</comment>
<evidence type="ECO:0000313" key="9">
    <source>
        <dbReference type="EMBL" id="MDQ0166911.1"/>
    </source>
</evidence>
<protein>
    <recommendedName>
        <fullName evidence="6">Probable glycine dehydrogenase (decarboxylating) subunit 2</fullName>
        <ecNumber evidence="6">1.4.4.2</ecNumber>
    </recommendedName>
    <alternativeName>
        <fullName evidence="6">Glycine cleavage system P-protein subunit 2</fullName>
    </alternativeName>
    <alternativeName>
        <fullName evidence="6">Glycine decarboxylase subunit 2</fullName>
    </alternativeName>
    <alternativeName>
        <fullName evidence="6">Glycine dehydrogenase (aminomethyl-transferring) subunit 2</fullName>
    </alternativeName>
</protein>
<dbReference type="InterPro" id="IPR015422">
    <property type="entry name" value="PyrdxlP-dep_Trfase_small"/>
</dbReference>
<dbReference type="CDD" id="cd00613">
    <property type="entry name" value="GDC-P"/>
    <property type="match status" value="1"/>
</dbReference>
<dbReference type="RefSeq" id="WP_307395489.1">
    <property type="nucleotide sequence ID" value="NZ_BAAADK010000003.1"/>
</dbReference>
<dbReference type="Gene3D" id="3.40.640.10">
    <property type="entry name" value="Type I PLP-dependent aspartate aminotransferase-like (Major domain)"/>
    <property type="match status" value="1"/>
</dbReference>
<dbReference type="InterPro" id="IPR015424">
    <property type="entry name" value="PyrdxlP-dep_Trfase"/>
</dbReference>
<dbReference type="SUPFAM" id="SSF53383">
    <property type="entry name" value="PLP-dependent transferases"/>
    <property type="match status" value="1"/>
</dbReference>
<comment type="caution">
    <text evidence="9">The sequence shown here is derived from an EMBL/GenBank/DDBJ whole genome shotgun (WGS) entry which is preliminary data.</text>
</comment>
<dbReference type="InterPro" id="IPR015421">
    <property type="entry name" value="PyrdxlP-dep_Trfase_major"/>
</dbReference>
<evidence type="ECO:0000256" key="3">
    <source>
        <dbReference type="ARBA" id="ARBA00022898"/>
    </source>
</evidence>
<dbReference type="Gene3D" id="3.90.1150.10">
    <property type="entry name" value="Aspartate Aminotransferase, domain 1"/>
    <property type="match status" value="1"/>
</dbReference>
<sequence length="488" mass="54391">MNKSGDKALIFEMSKQGRVAYSLPENDVPEIDITDALPADFLRAQPAELPEVSELQLMRHYTELSTRNHGVDSGFYPLGSCTMKYNPKINEDVARYPGFARIHPYQPEESVQGALELLYNLQEDLKEVTGMDEVTLQPAAGAHGEWTGLMMIRKYHESKGEGEQRTKVIVPDSAHGTNPASASVAGLETITIPSNEKGLVDIDALRKAVGPDTAALMLTNPNTLGLFEEEIAEIAEIVHEVGGLLYYDGANANAILGFARPGDMGFDVVHLNLHKTFTTPHGGGGPGAGPVGVKKQLIPFLPKPVLVKKEDRYTFEYDRPESIGRVKAYYGNFGILVRAYTYIRTMGGEGLRRVSEQAVINANYMMRRLQNHYDLPFTQHCKHEFVLSGRRQKKLGVRTLDIAKRLLDFGYHPPTIYFPLIVDECLMIEPTETESKETLDEFIDVMIQIAEEAENNPEIVQEAPHTTIVGRLDEVTAARKPILRWTKE</sequence>
<dbReference type="InterPro" id="IPR049316">
    <property type="entry name" value="GDC-P_C"/>
</dbReference>
<accession>A0ABT9W0V8</accession>
<name>A0ABT9W0V8_9BACI</name>
<dbReference type="InterPro" id="IPR049315">
    <property type="entry name" value="GDC-P_N"/>
</dbReference>
<feature type="modified residue" description="N6-(pyridoxal phosphate)lysine" evidence="6">
    <location>
        <position position="275"/>
    </location>
</feature>
<evidence type="ECO:0000256" key="6">
    <source>
        <dbReference type="HAMAP-Rule" id="MF_00713"/>
    </source>
</evidence>
<dbReference type="GO" id="GO:0004375">
    <property type="term" value="F:glycine dehydrogenase (decarboxylating) activity"/>
    <property type="evidence" value="ECO:0007669"/>
    <property type="project" value="UniProtKB-EC"/>
</dbReference>
<reference evidence="9 10" key="1">
    <citation type="submission" date="2023-07" db="EMBL/GenBank/DDBJ databases">
        <title>Genomic Encyclopedia of Type Strains, Phase IV (KMG-IV): sequencing the most valuable type-strain genomes for metagenomic binning, comparative biology and taxonomic classification.</title>
        <authorList>
            <person name="Goeker M."/>
        </authorList>
    </citation>
    <scope>NUCLEOTIDE SEQUENCE [LARGE SCALE GENOMIC DNA]</scope>
    <source>
        <strain evidence="9 10">DSM 12751</strain>
    </source>
</reference>
<evidence type="ECO:0000259" key="7">
    <source>
        <dbReference type="Pfam" id="PF02347"/>
    </source>
</evidence>
<evidence type="ECO:0000256" key="1">
    <source>
        <dbReference type="ARBA" id="ARBA00001933"/>
    </source>
</evidence>
<evidence type="ECO:0000256" key="5">
    <source>
        <dbReference type="ARBA" id="ARBA00049026"/>
    </source>
</evidence>
<dbReference type="InterPro" id="IPR023012">
    <property type="entry name" value="GcvPB"/>
</dbReference>
<comment type="subunit">
    <text evidence="6">The glycine cleavage system is composed of four proteins: P, T, L and H. In this organism, the P 'protein' is a heterodimer of two subunits.</text>
</comment>
<evidence type="ECO:0000313" key="10">
    <source>
        <dbReference type="Proteomes" id="UP001235840"/>
    </source>
</evidence>
<comment type="function">
    <text evidence="2 6">The glycine cleavage system catalyzes the degradation of glycine. The P protein binds the alpha-amino group of glycine through its pyridoxal phosphate cofactor; CO(2) is released and the remaining methylamine moiety is then transferred to the lipoamide cofactor of the H protein.</text>
</comment>
<dbReference type="HAMAP" id="MF_00713">
    <property type="entry name" value="GcvPB"/>
    <property type="match status" value="1"/>
</dbReference>
<dbReference type="EC" id="1.4.4.2" evidence="6"/>
<dbReference type="Gene3D" id="6.20.440.10">
    <property type="match status" value="1"/>
</dbReference>
<feature type="domain" description="Glycine cleavage system P-protein N-terminal" evidence="7">
    <location>
        <begin position="34"/>
        <end position="302"/>
    </location>
</feature>
<feature type="domain" description="Glycine dehydrogenase C-terminal" evidence="8">
    <location>
        <begin position="355"/>
        <end position="455"/>
    </location>
</feature>
<organism evidence="9 10">
    <name type="scientific">Caldalkalibacillus horti</name>
    <dbReference type="NCBI Taxonomy" id="77523"/>
    <lineage>
        <taxon>Bacteria</taxon>
        <taxon>Bacillati</taxon>
        <taxon>Bacillota</taxon>
        <taxon>Bacilli</taxon>
        <taxon>Bacillales</taxon>
        <taxon>Bacillaceae</taxon>
        <taxon>Caldalkalibacillus</taxon>
    </lineage>
</organism>
<dbReference type="PANTHER" id="PTHR11773:SF1">
    <property type="entry name" value="GLYCINE DEHYDROGENASE (DECARBOXYLATING), MITOCHONDRIAL"/>
    <property type="match status" value="1"/>
</dbReference>
<gene>
    <name evidence="6" type="primary">gcvPB</name>
    <name evidence="9" type="ORF">J2S11_002827</name>
</gene>
<keyword evidence="3 6" id="KW-0663">Pyridoxal phosphate</keyword>